<comment type="caution">
    <text evidence="1">The sequence shown here is derived from an EMBL/GenBank/DDBJ whole genome shotgun (WGS) entry which is preliminary data.</text>
</comment>
<dbReference type="AlphaFoldDB" id="A0A644XM83"/>
<protein>
    <recommendedName>
        <fullName evidence="2">Phosphoserine phosphatase</fullName>
    </recommendedName>
</protein>
<accession>A0A644XM83</accession>
<gene>
    <name evidence="1" type="ORF">SDC9_63704</name>
</gene>
<dbReference type="EMBL" id="VSSQ01002772">
    <property type="protein sequence ID" value="MPM17316.1"/>
    <property type="molecule type" value="Genomic_DNA"/>
</dbReference>
<dbReference type="Pfam" id="PF12710">
    <property type="entry name" value="HAD"/>
    <property type="match status" value="1"/>
</dbReference>
<dbReference type="InterPro" id="IPR023214">
    <property type="entry name" value="HAD_sf"/>
</dbReference>
<name>A0A644XM83_9ZZZZ</name>
<evidence type="ECO:0000313" key="1">
    <source>
        <dbReference type="EMBL" id="MPM17316.1"/>
    </source>
</evidence>
<evidence type="ECO:0008006" key="2">
    <source>
        <dbReference type="Google" id="ProtNLM"/>
    </source>
</evidence>
<proteinExistence type="predicted"/>
<reference evidence="1" key="1">
    <citation type="submission" date="2019-08" db="EMBL/GenBank/DDBJ databases">
        <authorList>
            <person name="Kucharzyk K."/>
            <person name="Murdoch R.W."/>
            <person name="Higgins S."/>
            <person name="Loffler F."/>
        </authorList>
    </citation>
    <scope>NUCLEOTIDE SEQUENCE</scope>
</reference>
<dbReference type="InterPro" id="IPR036412">
    <property type="entry name" value="HAD-like_sf"/>
</dbReference>
<dbReference type="SUPFAM" id="SSF56784">
    <property type="entry name" value="HAD-like"/>
    <property type="match status" value="1"/>
</dbReference>
<organism evidence="1">
    <name type="scientific">bioreactor metagenome</name>
    <dbReference type="NCBI Taxonomy" id="1076179"/>
    <lineage>
        <taxon>unclassified sequences</taxon>
        <taxon>metagenomes</taxon>
        <taxon>ecological metagenomes</taxon>
    </lineage>
</organism>
<dbReference type="Gene3D" id="3.40.50.1000">
    <property type="entry name" value="HAD superfamily/HAD-like"/>
    <property type="match status" value="1"/>
</dbReference>
<sequence>MNRNDPPIVAFLYDFDKTLCTTDMQDYAFIPSLGMTPAEFWAEANGFGRENRIDGILAYMYTMLREAERKNLPFTRTDLVEKGRGIVLFPGVRDWFARVNAYGREQGVQVEHYVISSGLREIIEGSAISREFQEIYASEFYYDETGKPVWPKLAVNFTAKTQFVYRINKGVLDVSNDRDLNASMPDDSKRVPFTNMIYMGDGLSDVPCMKMMRAYGGQAIAVYQESNRAGVEDLLAKGRVDFIFPADYSQGTALDETVKNILRRMAITDRLTEENAQQLHAIGCSELPNQACLF</sequence>